<evidence type="ECO:0000313" key="2">
    <source>
        <dbReference type="EMBL" id="UPQ76187.1"/>
    </source>
</evidence>
<name>A0ABY4K5W5_9FLAO</name>
<dbReference type="SMART" id="SM00710">
    <property type="entry name" value="PbH1"/>
    <property type="match status" value="5"/>
</dbReference>
<reference evidence="2" key="1">
    <citation type="submission" date="2022-04" db="EMBL/GenBank/DDBJ databases">
        <title>Evolutionary, genomic, and biogeographic characterization of Chryseobacterium nepalense represented by a plastic-degrading bacterium AC3.</title>
        <authorList>
            <person name="Yin Z."/>
            <person name="Liu X."/>
            <person name="Wang D."/>
            <person name="Xie Z."/>
        </authorList>
    </citation>
    <scope>NUCLEOTIDE SEQUENCE</scope>
    <source>
        <strain evidence="2">AC3</strain>
    </source>
</reference>
<dbReference type="Gene3D" id="2.160.20.10">
    <property type="entry name" value="Single-stranded right-handed beta-helix, Pectin lyase-like"/>
    <property type="match status" value="1"/>
</dbReference>
<dbReference type="Pfam" id="PF13229">
    <property type="entry name" value="Beta_helix"/>
    <property type="match status" value="1"/>
</dbReference>
<keyword evidence="3" id="KW-1185">Reference proteome</keyword>
<organism evidence="2 3">
    <name type="scientific">Chryseobacterium nepalense</name>
    <dbReference type="NCBI Taxonomy" id="1854498"/>
    <lineage>
        <taxon>Bacteria</taxon>
        <taxon>Pseudomonadati</taxon>
        <taxon>Bacteroidota</taxon>
        <taxon>Flavobacteriia</taxon>
        <taxon>Flavobacteriales</taxon>
        <taxon>Weeksellaceae</taxon>
        <taxon>Chryseobacterium group</taxon>
        <taxon>Chryseobacterium</taxon>
    </lineage>
</organism>
<proteinExistence type="predicted"/>
<sequence length="353" mass="39532">MRKYLAIFLFLIPVSLFFAQVKYFDLTKVLPKGYVTDGSVDYTEVLQKAIDQSGDITFPNFPVLINDNGLKLKNGCSYTFQANSKLILKPSLKSGYNMLDCNNKENITITNAVLVGDKNTHLGKQGEWGFGISVRGSKNITINKAKIYDCYGDGIYIGRLNNKISDNITITNTLVSNSRRNGLSITSGTNIKVYHSKFMNSSGKGPSSGIDIEPNNAQDELKNITISDVSTANNENWGLLLNLVNLRKDNSINKNISITITNFSDNRSKYGMSMWLNRKNNYSRNISGSITLNNVSLLNNTEEPVKYYGTNDNAINVSVNQLTVDSKSYRKLQNTINSYQNDQRIKFKQLKTK</sequence>
<evidence type="ECO:0000259" key="1">
    <source>
        <dbReference type="Pfam" id="PF13229"/>
    </source>
</evidence>
<gene>
    <name evidence="2" type="ORF">M0D58_01265</name>
</gene>
<feature type="domain" description="Right handed beta helix" evidence="1">
    <location>
        <begin position="53"/>
        <end position="206"/>
    </location>
</feature>
<accession>A0ABY4K5W5</accession>
<dbReference type="InterPro" id="IPR011050">
    <property type="entry name" value="Pectin_lyase_fold/virulence"/>
</dbReference>
<dbReference type="EMBL" id="CP096203">
    <property type="protein sequence ID" value="UPQ76187.1"/>
    <property type="molecule type" value="Genomic_DNA"/>
</dbReference>
<dbReference type="Proteomes" id="UP000830552">
    <property type="component" value="Chromosome"/>
</dbReference>
<evidence type="ECO:0000313" key="3">
    <source>
        <dbReference type="Proteomes" id="UP000830552"/>
    </source>
</evidence>
<dbReference type="InterPro" id="IPR012334">
    <property type="entry name" value="Pectin_lyas_fold"/>
</dbReference>
<protein>
    <submittedName>
        <fullName evidence="2">Right-handed parallel beta-helix repeat-containing protein</fullName>
    </submittedName>
</protein>
<dbReference type="RefSeq" id="WP_248392928.1">
    <property type="nucleotide sequence ID" value="NZ_CP096203.1"/>
</dbReference>
<dbReference type="InterPro" id="IPR006626">
    <property type="entry name" value="PbH1"/>
</dbReference>
<dbReference type="InterPro" id="IPR039448">
    <property type="entry name" value="Beta_helix"/>
</dbReference>
<dbReference type="SUPFAM" id="SSF51126">
    <property type="entry name" value="Pectin lyase-like"/>
    <property type="match status" value="1"/>
</dbReference>